<dbReference type="InterPro" id="IPR045455">
    <property type="entry name" value="NrS-1_pol-like_helicase"/>
</dbReference>
<evidence type="ECO:0000259" key="5">
    <source>
        <dbReference type="PROSITE" id="PS51206"/>
    </source>
</evidence>
<dbReference type="PANTHER" id="PTHR35372:SF2">
    <property type="entry name" value="SF3 HELICASE DOMAIN-CONTAINING PROTEIN"/>
    <property type="match status" value="1"/>
</dbReference>
<dbReference type="Pfam" id="PF19263">
    <property type="entry name" value="DUF5906"/>
    <property type="match status" value="1"/>
</dbReference>
<keyword evidence="1" id="KW-0547">Nucleotide-binding</keyword>
<dbReference type="SUPFAM" id="SSF46785">
    <property type="entry name" value="Winged helix' DNA-binding domain"/>
    <property type="match status" value="1"/>
</dbReference>
<dbReference type="Gene3D" id="1.10.10.10">
    <property type="entry name" value="Winged helix-like DNA-binding domain superfamily/Winged helix DNA-binding domain"/>
    <property type="match status" value="1"/>
</dbReference>
<dbReference type="InterPro" id="IPR014818">
    <property type="entry name" value="Phage/plasmid_primase_P4_C"/>
</dbReference>
<feature type="domain" description="SF3 helicase" evidence="5">
    <location>
        <begin position="295"/>
        <end position="448"/>
    </location>
</feature>
<dbReference type="InterPro" id="IPR027417">
    <property type="entry name" value="P-loop_NTPase"/>
</dbReference>
<dbReference type="PANTHER" id="PTHR35372">
    <property type="entry name" value="ATP BINDING PROTEIN-RELATED"/>
    <property type="match status" value="1"/>
</dbReference>
<dbReference type="Proteomes" id="UP000030526">
    <property type="component" value="Unassembled WGS sequence"/>
</dbReference>
<dbReference type="SUPFAM" id="SSF52540">
    <property type="entry name" value="P-loop containing nucleoside triphosphate hydrolases"/>
    <property type="match status" value="1"/>
</dbReference>
<evidence type="ECO:0000256" key="4">
    <source>
        <dbReference type="ARBA" id="ARBA00022840"/>
    </source>
</evidence>
<keyword evidence="2" id="KW-0378">Hydrolase</keyword>
<organism evidence="6 7">
    <name type="scientific">Gallibacterium anatis</name>
    <dbReference type="NCBI Taxonomy" id="750"/>
    <lineage>
        <taxon>Bacteria</taxon>
        <taxon>Pseudomonadati</taxon>
        <taxon>Pseudomonadota</taxon>
        <taxon>Gammaproteobacteria</taxon>
        <taxon>Pasteurellales</taxon>
        <taxon>Pasteurellaceae</taxon>
        <taxon>Gallibacterium</taxon>
    </lineage>
</organism>
<dbReference type="GO" id="GO:0005524">
    <property type="term" value="F:ATP binding"/>
    <property type="evidence" value="ECO:0007669"/>
    <property type="project" value="UniProtKB-KW"/>
</dbReference>
<name>A0A0A2XHW4_9PAST</name>
<dbReference type="NCBIfam" id="TIGR01613">
    <property type="entry name" value="primase_Cterm"/>
    <property type="match status" value="1"/>
</dbReference>
<dbReference type="GO" id="GO:0016787">
    <property type="term" value="F:hydrolase activity"/>
    <property type="evidence" value="ECO:0007669"/>
    <property type="project" value="UniProtKB-KW"/>
</dbReference>
<evidence type="ECO:0000256" key="1">
    <source>
        <dbReference type="ARBA" id="ARBA00022741"/>
    </source>
</evidence>
<dbReference type="RefSeq" id="WP_052122225.1">
    <property type="nucleotide sequence ID" value="NZ_JPXS01000049.1"/>
</dbReference>
<keyword evidence="4" id="KW-0067">ATP-binding</keyword>
<dbReference type="Pfam" id="PF03288">
    <property type="entry name" value="Pox_D5"/>
    <property type="match status" value="1"/>
</dbReference>
<dbReference type="InterPro" id="IPR036390">
    <property type="entry name" value="WH_DNA-bd_sf"/>
</dbReference>
<evidence type="ECO:0000313" key="7">
    <source>
        <dbReference type="Proteomes" id="UP000030526"/>
    </source>
</evidence>
<gene>
    <name evidence="6" type="ORF">JP32_09255</name>
</gene>
<dbReference type="SMART" id="SM00885">
    <property type="entry name" value="D5_N"/>
    <property type="match status" value="1"/>
</dbReference>
<dbReference type="PROSITE" id="PS51206">
    <property type="entry name" value="SF3_HELICASE_1"/>
    <property type="match status" value="1"/>
</dbReference>
<dbReference type="InterPro" id="IPR006500">
    <property type="entry name" value="Helicase_put_C_phage/plasmid"/>
</dbReference>
<comment type="caution">
    <text evidence="6">The sequence shown here is derived from an EMBL/GenBank/DDBJ whole genome shotgun (WGS) entry which is preliminary data.</text>
</comment>
<evidence type="ECO:0000256" key="2">
    <source>
        <dbReference type="ARBA" id="ARBA00022801"/>
    </source>
</evidence>
<dbReference type="InterPro" id="IPR036388">
    <property type="entry name" value="WH-like_DNA-bd_sf"/>
</dbReference>
<dbReference type="InterPro" id="IPR004968">
    <property type="entry name" value="DNA_primase/NTPase_C"/>
</dbReference>
<dbReference type="EMBL" id="JPXS01000049">
    <property type="protein sequence ID" value="KGQ30220.1"/>
    <property type="molecule type" value="Genomic_DNA"/>
</dbReference>
<dbReference type="Pfam" id="PF08706">
    <property type="entry name" value="D5_N"/>
    <property type="match status" value="1"/>
</dbReference>
<dbReference type="Gene3D" id="3.40.50.300">
    <property type="entry name" value="P-loop containing nucleotide triphosphate hydrolases"/>
    <property type="match status" value="1"/>
</dbReference>
<protein>
    <submittedName>
        <fullName evidence="6">DNA primase</fullName>
    </submittedName>
</protein>
<dbReference type="GO" id="GO:0004386">
    <property type="term" value="F:helicase activity"/>
    <property type="evidence" value="ECO:0007669"/>
    <property type="project" value="UniProtKB-KW"/>
</dbReference>
<evidence type="ECO:0000256" key="3">
    <source>
        <dbReference type="ARBA" id="ARBA00022806"/>
    </source>
</evidence>
<dbReference type="InterPro" id="IPR014015">
    <property type="entry name" value="Helicase_SF3_DNA-vir"/>
</dbReference>
<accession>A0A0A2XHW4</accession>
<dbReference type="InterPro" id="IPR051620">
    <property type="entry name" value="ORF904-like_C"/>
</dbReference>
<reference evidence="6 7" key="1">
    <citation type="submission" date="2014-08" db="EMBL/GenBank/DDBJ databases">
        <title>Chaperone-usher fimbriae in a diverse selection of Gallibacterium genomes.</title>
        <authorList>
            <person name="Kudirkiene E."/>
            <person name="Bager R.J."/>
            <person name="Johnson T.J."/>
            <person name="Bojesen A.M."/>
        </authorList>
    </citation>
    <scope>NUCLEOTIDE SEQUENCE [LARGE SCALE GENOMIC DNA]</scope>
    <source>
        <strain evidence="6 7">20558/3kl.</strain>
    </source>
</reference>
<sequence length="595" mass="67189">MMKLTNAPFLKEQNSEPYDALTVLAGSEAWQMWNNGNGEGWKLLAEAIGTDYTEKPVILGEKQLNNINMLRIAPKGKKRVDIYQFGELSDNHLDAIVLNLAQDSPDVEIVTHNNNIGDRVKDLSRQLEKIKQNDHVSVMSAKDSAAKVTVPSLIKDKDSTNIKAKAFVEWLGLDLALNHESNNIYSYNGLIWELLEDKDLTYKAVEFFEENQASYSAKGISNVIDTAKIQLPLMRESKNLLSFKNGSLNRDTFEFKPHSREDYLTSVIPYDYLTTKQDTPLFDKWLDFVSEGKTEKKYNLLAALYMILTNRHNWQLFIEITGKGGSGKSVFAEIAAMLAGRENTESARLQDFDDPKERTPLYGKTLIVCPEQSRYGGDGSGLKSITGGDALAIEPKYKNKFKSIIPAVILIVNNEPTRFTERAGGIERRRVIFSFNQVVPEQERDPDFVKKLESEISGIIFKLLNTFQNPLEAKAALESQKNSDEALEVKKHSDHITAFCEFLTTLPTLEGMFIGNGKMLQNKAETHLYPAYLVYIGANNINGGLTLNNFSEALNQGLEQNKVPYPMEKRKTKNGVKTNVVYKDFQDFYAQFVRL</sequence>
<dbReference type="AlphaFoldDB" id="A0A0A2XHW4"/>
<evidence type="ECO:0000313" key="6">
    <source>
        <dbReference type="EMBL" id="KGQ30220.1"/>
    </source>
</evidence>
<keyword evidence="3" id="KW-0347">Helicase</keyword>
<proteinExistence type="predicted"/>